<dbReference type="Gene3D" id="3.40.630.10">
    <property type="entry name" value="Zn peptidases"/>
    <property type="match status" value="1"/>
</dbReference>
<accession>A0A8J3DSP3</accession>
<dbReference type="RefSeq" id="WP_189506302.1">
    <property type="nucleotide sequence ID" value="NZ_BMZQ01000003.1"/>
</dbReference>
<sequence>MSTPISGTIEPKVEVGDQVQIGSIGGTIYPFNDDAAILIRFIRIVVLRAAFPTLTAKGDCLFKVVEDRPQIRCHYLAQTNVARPEQT</sequence>
<comment type="caution">
    <text evidence="1">The sequence shown here is derived from an EMBL/GenBank/DDBJ whole genome shotgun (WGS) entry which is preliminary data.</text>
</comment>
<gene>
    <name evidence="1" type="ORF">GCM10016234_33920</name>
</gene>
<name>A0A8J3DSP3_9HYPH</name>
<dbReference type="EMBL" id="BMZQ01000003">
    <property type="protein sequence ID" value="GHD20892.1"/>
    <property type="molecule type" value="Genomic_DNA"/>
</dbReference>
<evidence type="ECO:0000313" key="1">
    <source>
        <dbReference type="EMBL" id="GHD20892.1"/>
    </source>
</evidence>
<keyword evidence="2" id="KW-1185">Reference proteome</keyword>
<dbReference type="Proteomes" id="UP000630142">
    <property type="component" value="Unassembled WGS sequence"/>
</dbReference>
<evidence type="ECO:0000313" key="2">
    <source>
        <dbReference type="Proteomes" id="UP000630142"/>
    </source>
</evidence>
<reference evidence="1" key="2">
    <citation type="submission" date="2020-09" db="EMBL/GenBank/DDBJ databases">
        <authorList>
            <person name="Sun Q."/>
            <person name="Kim S."/>
        </authorList>
    </citation>
    <scope>NUCLEOTIDE SEQUENCE</scope>
    <source>
        <strain evidence="1">KCTC 42249</strain>
    </source>
</reference>
<protein>
    <submittedName>
        <fullName evidence="1">Uncharacterized protein</fullName>
    </submittedName>
</protein>
<dbReference type="AlphaFoldDB" id="A0A8J3DSP3"/>
<reference evidence="1" key="1">
    <citation type="journal article" date="2014" name="Int. J. Syst. Evol. Microbiol.">
        <title>Complete genome sequence of Corynebacterium casei LMG S-19264T (=DSM 44701T), isolated from a smear-ripened cheese.</title>
        <authorList>
            <consortium name="US DOE Joint Genome Institute (JGI-PGF)"/>
            <person name="Walter F."/>
            <person name="Albersmeier A."/>
            <person name="Kalinowski J."/>
            <person name="Ruckert C."/>
        </authorList>
    </citation>
    <scope>NUCLEOTIDE SEQUENCE</scope>
    <source>
        <strain evidence="1">KCTC 42249</strain>
    </source>
</reference>
<organism evidence="1 2">
    <name type="scientific">Tianweitania populi</name>
    <dbReference type="NCBI Taxonomy" id="1607949"/>
    <lineage>
        <taxon>Bacteria</taxon>
        <taxon>Pseudomonadati</taxon>
        <taxon>Pseudomonadota</taxon>
        <taxon>Alphaproteobacteria</taxon>
        <taxon>Hyphomicrobiales</taxon>
        <taxon>Phyllobacteriaceae</taxon>
        <taxon>Tianweitania</taxon>
    </lineage>
</organism>
<proteinExistence type="predicted"/>